<feature type="region of interest" description="Disordered" evidence="2">
    <location>
        <begin position="692"/>
        <end position="715"/>
    </location>
</feature>
<gene>
    <name evidence="5" type="ORF">KZZ10_12875</name>
</gene>
<evidence type="ECO:0000313" key="6">
    <source>
        <dbReference type="Proteomes" id="UP000739565"/>
    </source>
</evidence>
<proteinExistence type="predicted"/>
<dbReference type="InterPro" id="IPR013425">
    <property type="entry name" value="Autotrns_rpt"/>
</dbReference>
<dbReference type="NCBIfam" id="TIGR02601">
    <property type="entry name" value="autotrns_rpt"/>
    <property type="match status" value="1"/>
</dbReference>
<feature type="domain" description="Autotransporter" evidence="4">
    <location>
        <begin position="739"/>
        <end position="1017"/>
    </location>
</feature>
<dbReference type="RefSeq" id="WP_259661936.1">
    <property type="nucleotide sequence ID" value="NZ_JAHXRI010000010.1"/>
</dbReference>
<dbReference type="InterPro" id="IPR036709">
    <property type="entry name" value="Autotransporte_beta_dom_sf"/>
</dbReference>
<dbReference type="PROSITE" id="PS51208">
    <property type="entry name" value="AUTOTRANSPORTER"/>
    <property type="match status" value="1"/>
</dbReference>
<protein>
    <submittedName>
        <fullName evidence="5">Autotransporter outer membrane beta-barrel domain-containing protein</fullName>
    </submittedName>
</protein>
<evidence type="ECO:0000313" key="5">
    <source>
        <dbReference type="EMBL" id="MBZ1351540.1"/>
    </source>
</evidence>
<dbReference type="SMART" id="SM00869">
    <property type="entry name" value="Autotransporter"/>
    <property type="match status" value="1"/>
</dbReference>
<accession>A0A953NDV1</accession>
<feature type="chain" id="PRO_5036939275" evidence="3">
    <location>
        <begin position="19"/>
        <end position="1017"/>
    </location>
</feature>
<dbReference type="AlphaFoldDB" id="A0A953NDV1"/>
<evidence type="ECO:0000256" key="2">
    <source>
        <dbReference type="SAM" id="MobiDB-lite"/>
    </source>
</evidence>
<dbReference type="Pfam" id="PF03797">
    <property type="entry name" value="Autotransporter"/>
    <property type="match status" value="1"/>
</dbReference>
<dbReference type="InterPro" id="IPR005546">
    <property type="entry name" value="Autotransporte_beta"/>
</dbReference>
<dbReference type="EMBL" id="JAHXRI010000010">
    <property type="protein sequence ID" value="MBZ1351540.1"/>
    <property type="molecule type" value="Genomic_DNA"/>
</dbReference>
<sequence>MLQLVAVSLVTIHLPATAAAICDSSITTAVSTCTVTSGSVEVGAGGSVTGSAVEVGQGSNGIAATGNVNLINISSSIVPAVVGGIGSAGSPGAPTETMFGGTGGDGSSGGYGLYNTSTITNLVNSGQIKGGAGGAGGPGGPGAQFGGSGGWGGVGGPGIFNSGTITNLTNTGSILMGAGGAGGAAGPGGFSGQTPTTNYGIRNTGVITTLNNQQGASSSALTYRGNLPVNYNIIIASTTDFGKLSGNLVTGTMTFGISSLSTADSSILNTTLSSVLSGIAAANLANTSGTADGYAFTLSETASESGIWNLLITLPGTGGSGSGSGSSSSGTSVSTVSSGTSVGLASLGASPVLSGGTLVLLSGDSSSTAFSVAGASTIQNPTSGSARLSGVFSGAGSLTFTGSGTTVLSGANTYSGGTTVTGGTLSLAGGSPTGTGDVFVASAGTLMGTGTIAGNSIVSGVLKPGNSPGYLSFTKNLTLNSGSTYQQDIAGNVQASSATPVGASGYYSFVNVGSQLVINSGATLTPRLSNLFNASESGYGSAIYVPALGDRFRMVTATGGISGRFSTLTQPAELASGTQFIAFYNVNSSSSLDLAVTPTSYSSTLSSSTTNAKEVANVLDQLLGVNKTGAATAAQDSLLYAVSGQTAASLPSFAQSLSGEIHAASAATLPQTTQRVQQAVLARLGDFPMAPNQLGGGAGNTPTPLSSGAVTGNNPSGLPTANMSSNPAVNPKSANITSAAVADGRAWGEIAYQRGERSGNSGGNGFNNNLYQAVFGVDAYTNAALGLKLGGGLALSNTTVNATGGNSTIQQGALFLYGKMPVAEDYVLDGMVSLGLSSTNLSRSDVTGISSGFSNKSVMGNDVLVSAGLSRPFETSGLRITPYVRLTYQYVGQASYDEGASAAALTVGRMNANGVRGVIGVGAGSLNKDPLKDEYTYRANLAIGADSQGLLNPTLNTTLGGYSSSVTTPTAGSTFVQAGLYGTVKVADSAYAYAGVSVEARTGQTLYGGSVGLRVAF</sequence>
<keyword evidence="6" id="KW-1185">Reference proteome</keyword>
<comment type="caution">
    <text evidence="5">The sequence shown here is derived from an EMBL/GenBank/DDBJ whole genome shotgun (WGS) entry which is preliminary data.</text>
</comment>
<evidence type="ECO:0000256" key="1">
    <source>
        <dbReference type="ARBA" id="ARBA00022729"/>
    </source>
</evidence>
<dbReference type="SUPFAM" id="SSF103515">
    <property type="entry name" value="Autotransporter"/>
    <property type="match status" value="1"/>
</dbReference>
<organism evidence="5 6">
    <name type="scientific">Zwartia hollandica</name>
    <dbReference type="NCBI Taxonomy" id="324606"/>
    <lineage>
        <taxon>Bacteria</taxon>
        <taxon>Pseudomonadati</taxon>
        <taxon>Pseudomonadota</taxon>
        <taxon>Betaproteobacteria</taxon>
        <taxon>Burkholderiales</taxon>
        <taxon>Alcaligenaceae</taxon>
        <taxon>Zwartia</taxon>
    </lineage>
</organism>
<dbReference type="Proteomes" id="UP000739565">
    <property type="component" value="Unassembled WGS sequence"/>
</dbReference>
<feature type="compositionally biased region" description="Polar residues" evidence="2">
    <location>
        <begin position="700"/>
        <end position="715"/>
    </location>
</feature>
<evidence type="ECO:0000256" key="3">
    <source>
        <dbReference type="SAM" id="SignalP"/>
    </source>
</evidence>
<name>A0A953NDV1_9BURK</name>
<feature type="signal peptide" evidence="3">
    <location>
        <begin position="1"/>
        <end position="18"/>
    </location>
</feature>
<evidence type="ECO:0000259" key="4">
    <source>
        <dbReference type="PROSITE" id="PS51208"/>
    </source>
</evidence>
<dbReference type="Pfam" id="PF12951">
    <property type="entry name" value="PATR"/>
    <property type="match status" value="1"/>
</dbReference>
<reference evidence="5" key="1">
    <citation type="submission" date="2021-07" db="EMBL/GenBank/DDBJ databases">
        <title>New genus and species of the family Alcaligenaceae.</title>
        <authorList>
            <person name="Hahn M.W."/>
        </authorList>
    </citation>
    <scope>NUCLEOTIDE SEQUENCE</scope>
    <source>
        <strain evidence="5">LF4-65</strain>
    </source>
</reference>
<dbReference type="Gene3D" id="2.40.128.130">
    <property type="entry name" value="Autotransporter beta-domain"/>
    <property type="match status" value="1"/>
</dbReference>
<keyword evidence="1 3" id="KW-0732">Signal</keyword>